<dbReference type="PANTHER" id="PTHR34294:SF1">
    <property type="entry name" value="TRANSCRIPTIONAL REGULATOR LSRR"/>
    <property type="match status" value="1"/>
</dbReference>
<proteinExistence type="inferred from homology"/>
<dbReference type="InterPro" id="IPR036388">
    <property type="entry name" value="WH-like_DNA-bd_sf"/>
</dbReference>
<name>A0ABN4DFW3_9CORY</name>
<feature type="domain" description="Sugar-binding" evidence="5">
    <location>
        <begin position="64"/>
        <end position="310"/>
    </location>
</feature>
<dbReference type="Pfam" id="PF04198">
    <property type="entry name" value="Sugar-bind"/>
    <property type="match status" value="1"/>
</dbReference>
<evidence type="ECO:0000259" key="5">
    <source>
        <dbReference type="Pfam" id="PF04198"/>
    </source>
</evidence>
<sequence length="312" mass="33676">MDKRDEQALTAAKLYYSSGLSQLEVAEEMGVSRPTVAKLLQHARERNFVSIEVHDPREVSGGLGRSLEDRFSLSSARVVDVPRGGTEELLAELGRGGAALLGELVQDGDLVGVSWGNTMYALARALPHRPHRGVEIVQLKGGLSHNERSANDIETINLFCQAFDAFARTLPLPVIFDNAETKHVVEQDRHIAHVLELGRCTDIAVFTVGAANRDSLPLTMGYLDETEIELIAKRAVGDTCSRFFDASGQIAAPEVDARTVGITLADLQSRPKRLLIAGGLNKAEAILTALKMGLATHLVVDKPTAARILEAG</sequence>
<dbReference type="RefSeq" id="WP_038605005.1">
    <property type="nucleotide sequence ID" value="NZ_CP008944.1"/>
</dbReference>
<dbReference type="InterPro" id="IPR051054">
    <property type="entry name" value="SorC_transcr_regulators"/>
</dbReference>
<accession>A0ABN4DFW3</accession>
<reference evidence="6 7" key="1">
    <citation type="submission" date="2014-07" db="EMBL/GenBank/DDBJ databases">
        <title>Complete genome sequence of Corynebacterium atypicum DSM 44849: identifiction of the mycolic acid biosynthesis genes.</title>
        <authorList>
            <person name="Tippelt A."/>
            <person name="Mollmann S."/>
            <person name="Albersmeier A."/>
            <person name="Jaenicke S."/>
            <person name="Ruckert C."/>
            <person name="Tauch A."/>
        </authorList>
    </citation>
    <scope>NUCLEOTIDE SEQUENCE [LARGE SCALE GENOMIC DNA]</scope>
    <source>
        <strain evidence="6 7">R2070</strain>
    </source>
</reference>
<keyword evidence="4" id="KW-0804">Transcription</keyword>
<dbReference type="InterPro" id="IPR013324">
    <property type="entry name" value="RNA_pol_sigma_r3/r4-like"/>
</dbReference>
<dbReference type="SUPFAM" id="SSF100950">
    <property type="entry name" value="NagB/RpiA/CoA transferase-like"/>
    <property type="match status" value="1"/>
</dbReference>
<evidence type="ECO:0000256" key="3">
    <source>
        <dbReference type="ARBA" id="ARBA00023125"/>
    </source>
</evidence>
<dbReference type="Gene3D" id="1.10.10.10">
    <property type="entry name" value="Winged helix-like DNA-binding domain superfamily/Winged helix DNA-binding domain"/>
    <property type="match status" value="1"/>
</dbReference>
<dbReference type="Proteomes" id="UP000028504">
    <property type="component" value="Chromosome"/>
</dbReference>
<dbReference type="PANTHER" id="PTHR34294">
    <property type="entry name" value="TRANSCRIPTIONAL REGULATOR-RELATED"/>
    <property type="match status" value="1"/>
</dbReference>
<keyword evidence="7" id="KW-1185">Reference proteome</keyword>
<comment type="similarity">
    <text evidence="1">Belongs to the SorC transcriptional regulatory family.</text>
</comment>
<evidence type="ECO:0000256" key="4">
    <source>
        <dbReference type="ARBA" id="ARBA00023163"/>
    </source>
</evidence>
<evidence type="ECO:0000313" key="7">
    <source>
        <dbReference type="Proteomes" id="UP000028504"/>
    </source>
</evidence>
<dbReference type="InterPro" id="IPR037171">
    <property type="entry name" value="NagB/RpiA_transferase-like"/>
</dbReference>
<keyword evidence="3" id="KW-0238">DNA-binding</keyword>
<gene>
    <name evidence="6" type="ORF">CATYP_03935</name>
</gene>
<dbReference type="SUPFAM" id="SSF88659">
    <property type="entry name" value="Sigma3 and sigma4 domains of RNA polymerase sigma factors"/>
    <property type="match status" value="1"/>
</dbReference>
<evidence type="ECO:0000256" key="1">
    <source>
        <dbReference type="ARBA" id="ARBA00010466"/>
    </source>
</evidence>
<protein>
    <submittedName>
        <fullName evidence="6">RNA polymerase sigma70</fullName>
    </submittedName>
</protein>
<keyword evidence="2" id="KW-0805">Transcription regulation</keyword>
<organism evidence="6 7">
    <name type="scientific">Corynebacterium atypicum</name>
    <dbReference type="NCBI Taxonomy" id="191610"/>
    <lineage>
        <taxon>Bacteria</taxon>
        <taxon>Bacillati</taxon>
        <taxon>Actinomycetota</taxon>
        <taxon>Actinomycetes</taxon>
        <taxon>Mycobacteriales</taxon>
        <taxon>Corynebacteriaceae</taxon>
        <taxon>Corynebacterium</taxon>
    </lineage>
</organism>
<dbReference type="InterPro" id="IPR007324">
    <property type="entry name" value="Sugar-bd_dom_put"/>
</dbReference>
<dbReference type="Gene3D" id="3.40.50.1360">
    <property type="match status" value="1"/>
</dbReference>
<evidence type="ECO:0000256" key="2">
    <source>
        <dbReference type="ARBA" id="ARBA00023015"/>
    </source>
</evidence>
<evidence type="ECO:0000313" key="6">
    <source>
        <dbReference type="EMBL" id="AIG63942.1"/>
    </source>
</evidence>
<dbReference type="EMBL" id="CP008944">
    <property type="protein sequence ID" value="AIG63942.1"/>
    <property type="molecule type" value="Genomic_DNA"/>
</dbReference>